<keyword evidence="2" id="KW-0378">Hydrolase</keyword>
<proteinExistence type="predicted"/>
<evidence type="ECO:0000256" key="3">
    <source>
        <dbReference type="ARBA" id="ARBA00023136"/>
    </source>
</evidence>
<evidence type="ECO:0000256" key="1">
    <source>
        <dbReference type="ARBA" id="ARBA00004308"/>
    </source>
</evidence>
<comment type="subcellular location">
    <subcellularLocation>
        <location evidence="1">Endomembrane system</location>
    </subcellularLocation>
</comment>
<accession>A0ABP0HQ68</accession>
<evidence type="ECO:0000259" key="4">
    <source>
        <dbReference type="PROSITE" id="PS50275"/>
    </source>
</evidence>
<keyword evidence="3" id="KW-0472">Membrane</keyword>
<comment type="caution">
    <text evidence="5">The sequence shown here is derived from an EMBL/GenBank/DDBJ whole genome shotgun (WGS) entry which is preliminary data.</text>
</comment>
<dbReference type="InterPro" id="IPR043573">
    <property type="entry name" value="Fig4-like"/>
</dbReference>
<dbReference type="PROSITE" id="PS50275">
    <property type="entry name" value="SAC"/>
    <property type="match status" value="1"/>
</dbReference>
<sequence length="298" mass="34559">MKQLQLEEVAIKASGLVGFIRFTCGHYLILIKKHKKVGRIGHHNILSIESTTLVPLFSDTSKEEKSFMDQFNKFNLCKDFYFSYSYELSRTMQQNLADAKRASHGAALRPLYLEKDASKHHRFVWNHFHMTPFLQKERWQHWCLSIIHGFFAQTRCSSFGWSFSVALIARRSRFYAGTRYRKRGLNVDGQVGNDVETEQLLCDESTRHLACGHVMSFVQIRGSVPLFWSQEAAAYNPKPPVVYPRCDPTLSATRRHFVDLLERYGTPQLVVNLMKAKKASIGVRSCSSRWQICTWWQL</sequence>
<organism evidence="5 6">
    <name type="scientific">Durusdinium trenchii</name>
    <dbReference type="NCBI Taxonomy" id="1381693"/>
    <lineage>
        <taxon>Eukaryota</taxon>
        <taxon>Sar</taxon>
        <taxon>Alveolata</taxon>
        <taxon>Dinophyceae</taxon>
        <taxon>Suessiales</taxon>
        <taxon>Symbiodiniaceae</taxon>
        <taxon>Durusdinium</taxon>
    </lineage>
</organism>
<evidence type="ECO:0000313" key="5">
    <source>
        <dbReference type="EMBL" id="CAK8991943.1"/>
    </source>
</evidence>
<dbReference type="PANTHER" id="PTHR45738">
    <property type="entry name" value="POLYPHOSPHOINOSITIDE PHOSPHATASE"/>
    <property type="match status" value="1"/>
</dbReference>
<gene>
    <name evidence="5" type="ORF">SCF082_LOCUS2872</name>
</gene>
<dbReference type="InterPro" id="IPR002013">
    <property type="entry name" value="SAC_dom"/>
</dbReference>
<name>A0ABP0HQ68_9DINO</name>
<dbReference type="Proteomes" id="UP001642464">
    <property type="component" value="Unassembled WGS sequence"/>
</dbReference>
<dbReference type="PANTHER" id="PTHR45738:SF5">
    <property type="entry name" value="POLYPHOSPHOINOSITIDE PHOSPHATASE"/>
    <property type="match status" value="1"/>
</dbReference>
<keyword evidence="6" id="KW-1185">Reference proteome</keyword>
<feature type="domain" description="SAC" evidence="4">
    <location>
        <begin position="71"/>
        <end position="277"/>
    </location>
</feature>
<evidence type="ECO:0000256" key="2">
    <source>
        <dbReference type="ARBA" id="ARBA00022801"/>
    </source>
</evidence>
<protein>
    <submittedName>
        <fullName evidence="5">5-bisphosphate 5-phosphatase (SAC domain-containing protein 3</fullName>
    </submittedName>
</protein>
<evidence type="ECO:0000313" key="6">
    <source>
        <dbReference type="Proteomes" id="UP001642464"/>
    </source>
</evidence>
<dbReference type="EMBL" id="CAXAMM010001436">
    <property type="protein sequence ID" value="CAK8991943.1"/>
    <property type="molecule type" value="Genomic_DNA"/>
</dbReference>
<dbReference type="Pfam" id="PF02383">
    <property type="entry name" value="Syja_N"/>
    <property type="match status" value="1"/>
</dbReference>
<reference evidence="5 6" key="1">
    <citation type="submission" date="2024-02" db="EMBL/GenBank/DDBJ databases">
        <authorList>
            <person name="Chen Y."/>
            <person name="Shah S."/>
            <person name="Dougan E. K."/>
            <person name="Thang M."/>
            <person name="Chan C."/>
        </authorList>
    </citation>
    <scope>NUCLEOTIDE SEQUENCE [LARGE SCALE GENOMIC DNA]</scope>
</reference>